<dbReference type="InterPro" id="IPR027619">
    <property type="entry name" value="C-S_lyase_PatB-like"/>
</dbReference>
<comment type="caution">
    <text evidence="7">The sequence shown here is derived from an EMBL/GenBank/DDBJ whole genome shotgun (WGS) entry which is preliminary data.</text>
</comment>
<dbReference type="NCBIfam" id="TIGR04350">
    <property type="entry name" value="C_S_lyase_PatB"/>
    <property type="match status" value="1"/>
</dbReference>
<dbReference type="InterPro" id="IPR051798">
    <property type="entry name" value="Class-II_PLP-Dep_Aminotrans"/>
</dbReference>
<evidence type="ECO:0000256" key="3">
    <source>
        <dbReference type="ARBA" id="ARBA00022898"/>
    </source>
</evidence>
<comment type="cofactor">
    <cofactor evidence="1">
        <name>pyridoxal 5'-phosphate</name>
        <dbReference type="ChEBI" id="CHEBI:597326"/>
    </cofactor>
</comment>
<dbReference type="PANTHER" id="PTHR43525">
    <property type="entry name" value="PROTEIN MALY"/>
    <property type="match status" value="1"/>
</dbReference>
<dbReference type="InterPro" id="IPR015421">
    <property type="entry name" value="PyrdxlP-dep_Trfase_major"/>
</dbReference>
<dbReference type="EC" id="4.4.1.13" evidence="2"/>
<dbReference type="EMBL" id="JBHSSL010000118">
    <property type="protein sequence ID" value="MFC6171890.1"/>
    <property type="molecule type" value="Genomic_DNA"/>
</dbReference>
<dbReference type="RefSeq" id="WP_125551791.1">
    <property type="nucleotide sequence ID" value="NZ_JBHSSL010000118.1"/>
</dbReference>
<feature type="domain" description="Aminotransferase class I/classII large" evidence="6">
    <location>
        <begin position="26"/>
        <end position="381"/>
    </location>
</feature>
<protein>
    <recommendedName>
        <fullName evidence="2">cysteine-S-conjugate beta-lyase</fullName>
        <ecNumber evidence="2">4.4.1.13</ecNumber>
    </recommendedName>
</protein>
<accession>A0ABW1RL80</accession>
<name>A0ABW1RL80_9LACO</name>
<comment type="similarity">
    <text evidence="5">Belongs to the class-II pyridoxal-phosphate-dependent aminotransferase family. MalY/PatB cystathionine beta-lyase subfamily.</text>
</comment>
<keyword evidence="8" id="KW-1185">Reference proteome</keyword>
<dbReference type="Gene3D" id="3.40.640.10">
    <property type="entry name" value="Type I PLP-dependent aspartate aminotransferase-like (Major domain)"/>
    <property type="match status" value="1"/>
</dbReference>
<dbReference type="Gene3D" id="3.90.1150.10">
    <property type="entry name" value="Aspartate Aminotransferase, domain 1"/>
    <property type="match status" value="1"/>
</dbReference>
<evidence type="ECO:0000259" key="6">
    <source>
        <dbReference type="Pfam" id="PF00155"/>
    </source>
</evidence>
<evidence type="ECO:0000256" key="5">
    <source>
        <dbReference type="ARBA" id="ARBA00037974"/>
    </source>
</evidence>
<dbReference type="InterPro" id="IPR004839">
    <property type="entry name" value="Aminotransferase_I/II_large"/>
</dbReference>
<dbReference type="GO" id="GO:0047804">
    <property type="term" value="F:cysteine-S-conjugate beta-lyase activity"/>
    <property type="evidence" value="ECO:0007669"/>
    <property type="project" value="UniProtKB-EC"/>
</dbReference>
<reference evidence="8" key="1">
    <citation type="journal article" date="2019" name="Int. J. Syst. Evol. Microbiol.">
        <title>The Global Catalogue of Microorganisms (GCM) 10K type strain sequencing project: providing services to taxonomists for standard genome sequencing and annotation.</title>
        <authorList>
            <consortium name="The Broad Institute Genomics Platform"/>
            <consortium name="The Broad Institute Genome Sequencing Center for Infectious Disease"/>
            <person name="Wu L."/>
            <person name="Ma J."/>
        </authorList>
    </citation>
    <scope>NUCLEOTIDE SEQUENCE [LARGE SCALE GENOMIC DNA]</scope>
    <source>
        <strain evidence="8">CCM 8904</strain>
    </source>
</reference>
<proteinExistence type="inferred from homology"/>
<evidence type="ECO:0000256" key="2">
    <source>
        <dbReference type="ARBA" id="ARBA00012224"/>
    </source>
</evidence>
<organism evidence="7 8">
    <name type="scientific">Loigolactobacillus jiayinensis</name>
    <dbReference type="NCBI Taxonomy" id="2486016"/>
    <lineage>
        <taxon>Bacteria</taxon>
        <taxon>Bacillati</taxon>
        <taxon>Bacillota</taxon>
        <taxon>Bacilli</taxon>
        <taxon>Lactobacillales</taxon>
        <taxon>Lactobacillaceae</taxon>
        <taxon>Loigolactobacillus</taxon>
    </lineage>
</organism>
<keyword evidence="3" id="KW-0663">Pyridoxal phosphate</keyword>
<dbReference type="InterPro" id="IPR015422">
    <property type="entry name" value="PyrdxlP-dep_Trfase_small"/>
</dbReference>
<dbReference type="InterPro" id="IPR015424">
    <property type="entry name" value="PyrdxlP-dep_Trfase"/>
</dbReference>
<dbReference type="CDD" id="cd00609">
    <property type="entry name" value="AAT_like"/>
    <property type="match status" value="1"/>
</dbReference>
<evidence type="ECO:0000256" key="4">
    <source>
        <dbReference type="ARBA" id="ARBA00023239"/>
    </source>
</evidence>
<dbReference type="Proteomes" id="UP001596289">
    <property type="component" value="Unassembled WGS sequence"/>
</dbReference>
<sequence>MSDFDFDTLIQRRQTAAIKWQVATDELPLTIADMDFKTAPAIIAAMQAKVASGVFGYESVPPAYYTAVAQWYANQHQTKLAPTWLQFATGVIPALASLLRHFSNSGDNVVVQAPVYNTFFNVIAANGRHALSSDLQYDRQQQRYQIDWVDLAAKLADPRSTIMILCNPHNPIGQAWSPETLEHIIALCQQYQVLLVSDEIHGDLVLGTPAYTPVFKLKAAAQSKVVALVSPSKTFNLAGLHAATVITADTNLQAQLGLALQNDGLSAPNLLAVTGSIAAYSQGASWLAALKQKLTSNRQLVAQCLTQQLPQIKLASANATYLLWLDVSALTTDSAALATYLQAHTGLLLTPGNVYRGNGSQFLRLSTACPTAELQDALNRLVAGVSAFQQEA</sequence>
<evidence type="ECO:0000256" key="1">
    <source>
        <dbReference type="ARBA" id="ARBA00001933"/>
    </source>
</evidence>
<evidence type="ECO:0000313" key="8">
    <source>
        <dbReference type="Proteomes" id="UP001596289"/>
    </source>
</evidence>
<dbReference type="PANTHER" id="PTHR43525:SF1">
    <property type="entry name" value="PROTEIN MALY"/>
    <property type="match status" value="1"/>
</dbReference>
<keyword evidence="4 7" id="KW-0456">Lyase</keyword>
<dbReference type="Pfam" id="PF00155">
    <property type="entry name" value="Aminotran_1_2"/>
    <property type="match status" value="1"/>
</dbReference>
<dbReference type="SUPFAM" id="SSF53383">
    <property type="entry name" value="PLP-dependent transferases"/>
    <property type="match status" value="1"/>
</dbReference>
<gene>
    <name evidence="7" type="ORF">ACFQGP_15110</name>
</gene>
<evidence type="ECO:0000313" key="7">
    <source>
        <dbReference type="EMBL" id="MFC6171890.1"/>
    </source>
</evidence>